<evidence type="ECO:0000256" key="4">
    <source>
        <dbReference type="ARBA" id="ARBA00022448"/>
    </source>
</evidence>
<evidence type="ECO:0000313" key="12">
    <source>
        <dbReference type="EMBL" id="MFC3638996.1"/>
    </source>
</evidence>
<dbReference type="InterPro" id="IPR000515">
    <property type="entry name" value="MetI-like"/>
</dbReference>
<evidence type="ECO:0000256" key="8">
    <source>
        <dbReference type="ARBA" id="ARBA00022989"/>
    </source>
</evidence>
<evidence type="ECO:0000256" key="5">
    <source>
        <dbReference type="ARBA" id="ARBA00022475"/>
    </source>
</evidence>
<dbReference type="Pfam" id="PF00528">
    <property type="entry name" value="BPD_transp_1"/>
    <property type="match status" value="1"/>
</dbReference>
<dbReference type="NCBIfam" id="TIGR01726">
    <property type="entry name" value="HEQRo_perm_3TM"/>
    <property type="match status" value="1"/>
</dbReference>
<protein>
    <submittedName>
        <fullName evidence="12">Amino acid ABC transporter permease</fullName>
    </submittedName>
</protein>
<evidence type="ECO:0000313" key="13">
    <source>
        <dbReference type="Proteomes" id="UP001595704"/>
    </source>
</evidence>
<keyword evidence="9 10" id="KW-0472">Membrane</keyword>
<evidence type="ECO:0000256" key="10">
    <source>
        <dbReference type="RuleBase" id="RU363032"/>
    </source>
</evidence>
<feature type="domain" description="ABC transmembrane type-1" evidence="11">
    <location>
        <begin position="14"/>
        <end position="202"/>
    </location>
</feature>
<feature type="transmembrane region" description="Helical" evidence="10">
    <location>
        <begin position="45"/>
        <end position="73"/>
    </location>
</feature>
<gene>
    <name evidence="12" type="ORF">ACFONL_16775</name>
</gene>
<dbReference type="SUPFAM" id="SSF161098">
    <property type="entry name" value="MetI-like"/>
    <property type="match status" value="1"/>
</dbReference>
<evidence type="ECO:0000256" key="9">
    <source>
        <dbReference type="ARBA" id="ARBA00023136"/>
    </source>
</evidence>
<comment type="caution">
    <text evidence="12">The sequence shown here is derived from an EMBL/GenBank/DDBJ whole genome shotgun (WGS) entry which is preliminary data.</text>
</comment>
<keyword evidence="5" id="KW-1003">Cell membrane</keyword>
<keyword evidence="13" id="KW-1185">Reference proteome</keyword>
<dbReference type="RefSeq" id="WP_191318365.1">
    <property type="nucleotide sequence ID" value="NZ_BNCG01000003.1"/>
</dbReference>
<feature type="transmembrane region" description="Helical" evidence="10">
    <location>
        <begin position="80"/>
        <end position="99"/>
    </location>
</feature>
<keyword evidence="6 10" id="KW-0812">Transmembrane</keyword>
<evidence type="ECO:0000256" key="1">
    <source>
        <dbReference type="ARBA" id="ARBA00003159"/>
    </source>
</evidence>
<reference evidence="13" key="1">
    <citation type="journal article" date="2019" name="Int. J. Syst. Evol. Microbiol.">
        <title>The Global Catalogue of Microorganisms (GCM) 10K type strain sequencing project: providing services to taxonomists for standard genome sequencing and annotation.</title>
        <authorList>
            <consortium name="The Broad Institute Genomics Platform"/>
            <consortium name="The Broad Institute Genome Sequencing Center for Infectious Disease"/>
            <person name="Wu L."/>
            <person name="Ma J."/>
        </authorList>
    </citation>
    <scope>NUCLEOTIDE SEQUENCE [LARGE SCALE GENOMIC DNA]</scope>
    <source>
        <strain evidence="13">KCTC 42282</strain>
    </source>
</reference>
<comment type="function">
    <text evidence="1">Part of the binding-protein-dependent transport system for glutamine; probably responsible for the translocation of the substrate across the membrane.</text>
</comment>
<feature type="transmembrane region" description="Helical" evidence="10">
    <location>
        <begin position="12"/>
        <end position="39"/>
    </location>
</feature>
<proteinExistence type="inferred from homology"/>
<dbReference type="PANTHER" id="PTHR30614">
    <property type="entry name" value="MEMBRANE COMPONENT OF AMINO ACID ABC TRANSPORTER"/>
    <property type="match status" value="1"/>
</dbReference>
<comment type="subcellular location">
    <subcellularLocation>
        <location evidence="2">Cell inner membrane</location>
        <topology evidence="2">Multi-pass membrane protein</topology>
    </subcellularLocation>
    <subcellularLocation>
        <location evidence="10">Cell membrane</location>
        <topology evidence="10">Multi-pass membrane protein</topology>
    </subcellularLocation>
</comment>
<dbReference type="EMBL" id="JBHRYC010000086">
    <property type="protein sequence ID" value="MFC3638996.1"/>
    <property type="molecule type" value="Genomic_DNA"/>
</dbReference>
<organism evidence="12 13">
    <name type="scientific">Camelimonas fluminis</name>
    <dbReference type="NCBI Taxonomy" id="1576911"/>
    <lineage>
        <taxon>Bacteria</taxon>
        <taxon>Pseudomonadati</taxon>
        <taxon>Pseudomonadota</taxon>
        <taxon>Alphaproteobacteria</taxon>
        <taxon>Hyphomicrobiales</taxon>
        <taxon>Chelatococcaceae</taxon>
        <taxon>Camelimonas</taxon>
    </lineage>
</organism>
<name>A0ABV7UKJ4_9HYPH</name>
<sequence>MSFLQILLQLTGGVGYTIMVTVACSLTGVVVGLGVAMLSRLGASWLSAVLGAFTFIFRAVPVLVLLFIVFFGLPNAGLRVPPLVAMMLSLGVIAGAYLAEVFRGAFDSVDASEVLAAEAMGLSRFQILRLIEIPQMLRFAVPGMINEFTTVLKYSPFAYTVGIPDVMKEAMSLSATTLRGVEIYLAVGIIYFLIYKLLVTGVWALEKRTRIPGLTG</sequence>
<evidence type="ECO:0000256" key="2">
    <source>
        <dbReference type="ARBA" id="ARBA00004429"/>
    </source>
</evidence>
<dbReference type="InterPro" id="IPR010065">
    <property type="entry name" value="AA_ABC_transptr_permease_3TM"/>
</dbReference>
<dbReference type="CDD" id="cd06261">
    <property type="entry name" value="TM_PBP2"/>
    <property type="match status" value="1"/>
</dbReference>
<keyword evidence="7" id="KW-0029">Amino-acid transport</keyword>
<feature type="transmembrane region" description="Helical" evidence="10">
    <location>
        <begin position="183"/>
        <end position="205"/>
    </location>
</feature>
<evidence type="ECO:0000256" key="3">
    <source>
        <dbReference type="ARBA" id="ARBA00010072"/>
    </source>
</evidence>
<dbReference type="Proteomes" id="UP001595704">
    <property type="component" value="Unassembled WGS sequence"/>
</dbReference>
<evidence type="ECO:0000256" key="6">
    <source>
        <dbReference type="ARBA" id="ARBA00022692"/>
    </source>
</evidence>
<comment type="similarity">
    <text evidence="3">Belongs to the binding-protein-dependent transport system permease family. HisMQ subfamily.</text>
</comment>
<dbReference type="PANTHER" id="PTHR30614:SF20">
    <property type="entry name" value="GLUTAMINE TRANSPORT SYSTEM PERMEASE PROTEIN GLNP"/>
    <property type="match status" value="1"/>
</dbReference>
<dbReference type="InterPro" id="IPR035906">
    <property type="entry name" value="MetI-like_sf"/>
</dbReference>
<evidence type="ECO:0000256" key="7">
    <source>
        <dbReference type="ARBA" id="ARBA00022970"/>
    </source>
</evidence>
<evidence type="ECO:0000259" key="11">
    <source>
        <dbReference type="PROSITE" id="PS50928"/>
    </source>
</evidence>
<keyword evidence="4 10" id="KW-0813">Transport</keyword>
<dbReference type="Gene3D" id="1.10.3720.10">
    <property type="entry name" value="MetI-like"/>
    <property type="match status" value="1"/>
</dbReference>
<dbReference type="InterPro" id="IPR043429">
    <property type="entry name" value="ArtM/GltK/GlnP/TcyL/YhdX-like"/>
</dbReference>
<keyword evidence="8 10" id="KW-1133">Transmembrane helix</keyword>
<dbReference type="PROSITE" id="PS50928">
    <property type="entry name" value="ABC_TM1"/>
    <property type="match status" value="1"/>
</dbReference>
<accession>A0ABV7UKJ4</accession>